<dbReference type="AlphaFoldDB" id="A0A512QJZ6"/>
<keyword evidence="2" id="KW-1185">Reference proteome</keyword>
<evidence type="ECO:0000313" key="1">
    <source>
        <dbReference type="EMBL" id="GEP83777.1"/>
    </source>
</evidence>
<protein>
    <submittedName>
        <fullName evidence="1">Uncharacterized protein</fullName>
    </submittedName>
</protein>
<evidence type="ECO:0000313" key="2">
    <source>
        <dbReference type="Proteomes" id="UP000321736"/>
    </source>
</evidence>
<reference evidence="1 2" key="1">
    <citation type="submission" date="2019-07" db="EMBL/GenBank/DDBJ databases">
        <title>Whole genome shotgun sequence of Staphylococcus piscifermentans NBRC 109625.</title>
        <authorList>
            <person name="Hosoyama A."/>
            <person name="Uohara A."/>
            <person name="Ohji S."/>
            <person name="Ichikawa N."/>
        </authorList>
    </citation>
    <scope>NUCLEOTIDE SEQUENCE [LARGE SCALE GENOMIC DNA]</scope>
    <source>
        <strain evidence="1 2">NBRC 109625</strain>
    </source>
</reference>
<organism evidence="1 2">
    <name type="scientific">Staphylococcus piscifermentans</name>
    <dbReference type="NCBI Taxonomy" id="70258"/>
    <lineage>
        <taxon>Bacteria</taxon>
        <taxon>Bacillati</taxon>
        <taxon>Bacillota</taxon>
        <taxon>Bacilli</taxon>
        <taxon>Bacillales</taxon>
        <taxon>Staphylococcaceae</taxon>
        <taxon>Staphylococcus</taxon>
    </lineage>
</organism>
<dbReference type="Proteomes" id="UP000321736">
    <property type="component" value="Unassembled WGS sequence"/>
</dbReference>
<proteinExistence type="predicted"/>
<gene>
    <name evidence="1" type="ORF">SPI02_03620</name>
</gene>
<accession>A0A512QJZ6</accession>
<dbReference type="EMBL" id="BKAR01000003">
    <property type="protein sequence ID" value="GEP83777.1"/>
    <property type="molecule type" value="Genomic_DNA"/>
</dbReference>
<name>A0A512QJZ6_9STAP</name>
<sequence>MKSSVCDYRPDQLDTTILKNLIIYILNPIWKFKPLSRTYVRFDYNYSAKELQGLIAILI</sequence>
<comment type="caution">
    <text evidence="1">The sequence shown here is derived from an EMBL/GenBank/DDBJ whole genome shotgun (WGS) entry which is preliminary data.</text>
</comment>